<evidence type="ECO:0000313" key="8">
    <source>
        <dbReference type="Proteomes" id="UP000184112"/>
    </source>
</evidence>
<protein>
    <recommendedName>
        <fullName evidence="6">Methylamine utilisation protein MauE domain-containing protein</fullName>
    </recommendedName>
</protein>
<keyword evidence="3 5" id="KW-1133">Transmembrane helix</keyword>
<evidence type="ECO:0000256" key="5">
    <source>
        <dbReference type="SAM" id="Phobius"/>
    </source>
</evidence>
<dbReference type="Pfam" id="PF07291">
    <property type="entry name" value="MauE"/>
    <property type="match status" value="1"/>
</dbReference>
<feature type="transmembrane region" description="Helical" evidence="5">
    <location>
        <begin position="48"/>
        <end position="70"/>
    </location>
</feature>
<accession>A0A1M5QS27</accession>
<reference evidence="7 8" key="1">
    <citation type="submission" date="2016-11" db="EMBL/GenBank/DDBJ databases">
        <authorList>
            <person name="Jaros S."/>
            <person name="Januszkiewicz K."/>
            <person name="Wedrychowicz H."/>
        </authorList>
    </citation>
    <scope>NUCLEOTIDE SEQUENCE [LARGE SCALE GENOMIC DNA]</scope>
    <source>
        <strain evidence="7 8">DSM 6792</strain>
    </source>
</reference>
<proteinExistence type="predicted"/>
<sequence>MNSSGPIKKNIVLTICYLYVLLFVYAAISKLLDFESFKVQIGQSPMLSIYADWISPVVIVIELFIALMLLNQRTKITALFFSLGLMTMFTAYIFILLHYSSFVPCSCGGVLEKMSWNTHLIFNIVFVLLAALAIILDAKQANDNTNRNRKCRIIKAIFGTIAVCIVMVVILFLSSEKVMYYDNPFIRRYPQHAAEFKKKINLGYNSFYIAGESAGRIYLANYDYPSYLQSYNALLSDKKEEKILMDPKKIPFKMITTKIQSPYFYLTDGSVPIVLRGDLKNWKVDKELKGSPYFTIAEPLDSTTVAVRSNSSKNMQNILGVFDQYTVPKAKFNRTLLQKQVDGIFDTDGVLLYSDISEKIAYVHRYRNEFIIADKKGGLIRRSHTIDTISNVKMKVSKLKEGKRYAMSTPSYVVNENAALSGNLLFINSKVKGRYESEKLWETCFIIDVYDIERNAYVLSFPVFHTASKQLRSIAVNGKYLYAVIGTDLVLYELKSKLFNKLK</sequence>
<dbReference type="EMBL" id="FQWH01000007">
    <property type="protein sequence ID" value="SHH16549.1"/>
    <property type="molecule type" value="Genomic_DNA"/>
</dbReference>
<keyword evidence="4 5" id="KW-0472">Membrane</keyword>
<organism evidence="7 8">
    <name type="scientific">Flavobacterium johnsoniae</name>
    <name type="common">Cytophaga johnsonae</name>
    <dbReference type="NCBI Taxonomy" id="986"/>
    <lineage>
        <taxon>Bacteria</taxon>
        <taxon>Pseudomonadati</taxon>
        <taxon>Bacteroidota</taxon>
        <taxon>Flavobacteriia</taxon>
        <taxon>Flavobacteriales</taxon>
        <taxon>Flavobacteriaceae</taxon>
        <taxon>Flavobacterium</taxon>
    </lineage>
</organism>
<feature type="domain" description="Methylamine utilisation protein MauE" evidence="6">
    <location>
        <begin position="9"/>
        <end position="135"/>
    </location>
</feature>
<feature type="transmembrane region" description="Helical" evidence="5">
    <location>
        <begin position="77"/>
        <end position="99"/>
    </location>
</feature>
<evidence type="ECO:0000256" key="3">
    <source>
        <dbReference type="ARBA" id="ARBA00022989"/>
    </source>
</evidence>
<dbReference type="GO" id="GO:0030416">
    <property type="term" value="P:methylamine metabolic process"/>
    <property type="evidence" value="ECO:0007669"/>
    <property type="project" value="InterPro"/>
</dbReference>
<comment type="subcellular location">
    <subcellularLocation>
        <location evidence="1">Membrane</location>
        <topology evidence="1">Multi-pass membrane protein</topology>
    </subcellularLocation>
</comment>
<evidence type="ECO:0000256" key="4">
    <source>
        <dbReference type="ARBA" id="ARBA00023136"/>
    </source>
</evidence>
<evidence type="ECO:0000259" key="6">
    <source>
        <dbReference type="Pfam" id="PF07291"/>
    </source>
</evidence>
<feature type="transmembrane region" description="Helical" evidence="5">
    <location>
        <begin position="156"/>
        <end position="174"/>
    </location>
</feature>
<name>A0A1M5QS27_FLAJO</name>
<keyword evidence="2 5" id="KW-0812">Transmembrane</keyword>
<evidence type="ECO:0000313" key="7">
    <source>
        <dbReference type="EMBL" id="SHH16549.1"/>
    </source>
</evidence>
<feature type="transmembrane region" description="Helical" evidence="5">
    <location>
        <begin position="12"/>
        <end position="28"/>
    </location>
</feature>
<dbReference type="Proteomes" id="UP000184112">
    <property type="component" value="Unassembled WGS sequence"/>
</dbReference>
<dbReference type="InterPro" id="IPR009908">
    <property type="entry name" value="Methylamine_util_MauE"/>
</dbReference>
<feature type="transmembrane region" description="Helical" evidence="5">
    <location>
        <begin position="119"/>
        <end position="136"/>
    </location>
</feature>
<dbReference type="GO" id="GO:0016020">
    <property type="term" value="C:membrane"/>
    <property type="evidence" value="ECO:0007669"/>
    <property type="project" value="UniProtKB-SubCell"/>
</dbReference>
<gene>
    <name evidence="7" type="ORF">SAMN05444388_107136</name>
</gene>
<evidence type="ECO:0000256" key="1">
    <source>
        <dbReference type="ARBA" id="ARBA00004141"/>
    </source>
</evidence>
<dbReference type="AlphaFoldDB" id="A0A1M5QS27"/>
<evidence type="ECO:0000256" key="2">
    <source>
        <dbReference type="ARBA" id="ARBA00022692"/>
    </source>
</evidence>
<dbReference type="RefSeq" id="WP_073410074.1">
    <property type="nucleotide sequence ID" value="NZ_FQWH01000007.1"/>
</dbReference>